<sequence>MNCRSYKHKVIIKRPNGVIKNEDGLPVPNYEEILTCRARISNTSGKEINFANGEGSVITTRFYIRYIRDLKLTNEDILIYNGNQFNIIYCSNIKEENKEYEIVGEYNG</sequence>
<dbReference type="InterPro" id="IPR038666">
    <property type="entry name" value="SSP1_head-tail_sf"/>
</dbReference>
<evidence type="ECO:0000313" key="1">
    <source>
        <dbReference type="EMBL" id="HAT4299053.1"/>
    </source>
</evidence>
<dbReference type="EMBL" id="DACTBT010000018">
    <property type="protein sequence ID" value="HAT4299053.1"/>
    <property type="molecule type" value="Genomic_DNA"/>
</dbReference>
<dbReference type="Proteomes" id="UP000855421">
    <property type="component" value="Unassembled WGS sequence"/>
</dbReference>
<protein>
    <submittedName>
        <fullName evidence="1">Phage head closure protein</fullName>
    </submittedName>
</protein>
<organism evidence="1 2">
    <name type="scientific">Clostridium perfringens</name>
    <dbReference type="NCBI Taxonomy" id="1502"/>
    <lineage>
        <taxon>Bacteria</taxon>
        <taxon>Bacillati</taxon>
        <taxon>Bacillota</taxon>
        <taxon>Clostridia</taxon>
        <taxon>Eubacteriales</taxon>
        <taxon>Clostridiaceae</taxon>
        <taxon>Clostridium</taxon>
    </lineage>
</organism>
<comment type="caution">
    <text evidence="1">The sequence shown here is derived from an EMBL/GenBank/DDBJ whole genome shotgun (WGS) entry which is preliminary data.</text>
</comment>
<reference evidence="1" key="2">
    <citation type="submission" date="2020-07" db="EMBL/GenBank/DDBJ databases">
        <authorList>
            <consortium name="NCBI Pathogen Detection Project"/>
        </authorList>
    </citation>
    <scope>NUCLEOTIDE SEQUENCE</scope>
    <source>
        <strain evidence="1">C25</strain>
    </source>
</reference>
<dbReference type="InterPro" id="IPR008767">
    <property type="entry name" value="Phage_SPP1_head-tail_adaptor"/>
</dbReference>
<dbReference type="RefSeq" id="WP_078209934.1">
    <property type="nucleotide sequence ID" value="NZ_CATNXU010000001.1"/>
</dbReference>
<dbReference type="AlphaFoldDB" id="A0AAN5NCB5"/>
<reference evidence="1" key="1">
    <citation type="journal article" date="2018" name="Genome Biol.">
        <title>SKESA: strategic k-mer extension for scrupulous assemblies.</title>
        <authorList>
            <person name="Souvorov A."/>
            <person name="Agarwala R."/>
            <person name="Lipman D.J."/>
        </authorList>
    </citation>
    <scope>NUCLEOTIDE SEQUENCE</scope>
    <source>
        <strain evidence="1">C25</strain>
    </source>
</reference>
<dbReference type="Pfam" id="PF05521">
    <property type="entry name" value="Phage_HCP"/>
    <property type="match status" value="1"/>
</dbReference>
<name>A0AAN5NCB5_CLOPF</name>
<evidence type="ECO:0000313" key="2">
    <source>
        <dbReference type="Proteomes" id="UP000855421"/>
    </source>
</evidence>
<gene>
    <name evidence="1" type="ORF">I9063_002438</name>
</gene>
<proteinExistence type="predicted"/>
<accession>A0AAN5NCB5</accession>
<dbReference type="NCBIfam" id="TIGR01563">
    <property type="entry name" value="gp16_SPP1"/>
    <property type="match status" value="1"/>
</dbReference>
<dbReference type="Gene3D" id="2.40.10.270">
    <property type="entry name" value="Bacteriophage SPP1 head-tail adaptor protein"/>
    <property type="match status" value="1"/>
</dbReference>